<dbReference type="AlphaFoldDB" id="A0A6S6UAU1"/>
<gene>
    <name evidence="2" type="ORF">HELGO_WM56603</name>
</gene>
<name>A0A6S6UAU1_9BACT</name>
<evidence type="ECO:0000313" key="2">
    <source>
        <dbReference type="EMBL" id="CAA6828909.1"/>
    </source>
</evidence>
<feature type="chain" id="PRO_5027784544" evidence="1">
    <location>
        <begin position="20"/>
        <end position="494"/>
    </location>
</feature>
<proteinExistence type="predicted"/>
<evidence type="ECO:0000256" key="1">
    <source>
        <dbReference type="SAM" id="SignalP"/>
    </source>
</evidence>
<protein>
    <submittedName>
        <fullName evidence="2">Uncharacterized protein</fullName>
    </submittedName>
</protein>
<sequence length="494" mass="58249">MRYLLFIFLFSWSTSNLLAQDFLIKSPLKDKDRTTRTHTLFNYDSTGFYALRFNKYLSYAELEHYDTLMNFQKAYVVTKKARKYIGVVNLHRKMYLLYFRYKENKRENTHDKVSLYAKQLAPDSFSLVSDSIELIAPFKMTSNYYRGNFAVSPDRSKVLVYDYEEEGDIDDVSGLTNEITVRVFDSTFKLLWKRSVNLSPSGGAKRTVAIKKLRVNNKGEVAVLTDIFRDQRSYNSKTITADPTLFFIGKETNNFALFKPNLGDFFFNQNNFTFDTEGNILWFGFYSTQKYYQQRGAFFIKINKDRTKILVKKRHAFTQDQIAQLLNKKKVNDKAEGRSYKLIHWRLTQEGGVVLSAEQQPSSSYNFKSNDILALRFDSEGEIQWFQHIYKHGELPIRQKVFLSHYMFSKGKDTYLLFNKGLYSDGYATAVKINSKGERLTRKFYTYEKQQELFCPLLSFRLKGDKAFLCFQDRFFSNYRFALLDFETLFKEKK</sequence>
<dbReference type="EMBL" id="CACVAQ010000447">
    <property type="protein sequence ID" value="CAA6828909.1"/>
    <property type="molecule type" value="Genomic_DNA"/>
</dbReference>
<accession>A0A6S6UAU1</accession>
<reference evidence="2" key="1">
    <citation type="submission" date="2020-01" db="EMBL/GenBank/DDBJ databases">
        <authorList>
            <person name="Meier V. D."/>
            <person name="Meier V D."/>
        </authorList>
    </citation>
    <scope>NUCLEOTIDE SEQUENCE</scope>
    <source>
        <strain evidence="2">HLG_WM_MAG_10</strain>
    </source>
</reference>
<keyword evidence="1" id="KW-0732">Signal</keyword>
<feature type="signal peptide" evidence="1">
    <location>
        <begin position="1"/>
        <end position="19"/>
    </location>
</feature>
<organism evidence="2">
    <name type="scientific">uncultured Aureispira sp</name>
    <dbReference type="NCBI Taxonomy" id="1331704"/>
    <lineage>
        <taxon>Bacteria</taxon>
        <taxon>Pseudomonadati</taxon>
        <taxon>Bacteroidota</taxon>
        <taxon>Saprospiria</taxon>
        <taxon>Saprospirales</taxon>
        <taxon>Saprospiraceae</taxon>
        <taxon>Aureispira</taxon>
        <taxon>environmental samples</taxon>
    </lineage>
</organism>